<dbReference type="PANTHER" id="PTHR26452">
    <property type="entry name" value="OLFACTORY RECEPTOR"/>
    <property type="match status" value="1"/>
</dbReference>
<keyword evidence="13" id="KW-1185">Reference proteome</keyword>
<feature type="transmembrane region" description="Helical" evidence="10">
    <location>
        <begin position="236"/>
        <end position="260"/>
    </location>
</feature>
<feature type="domain" description="G-protein coupled receptors family 1 profile" evidence="11">
    <location>
        <begin position="34"/>
        <end position="287"/>
    </location>
</feature>
<evidence type="ECO:0000313" key="13">
    <source>
        <dbReference type="Proteomes" id="UP001162483"/>
    </source>
</evidence>
<protein>
    <recommendedName>
        <fullName evidence="11">G-protein coupled receptors family 1 profile domain-containing protein</fullName>
    </recommendedName>
</protein>
<evidence type="ECO:0000256" key="8">
    <source>
        <dbReference type="ARBA" id="ARBA00023170"/>
    </source>
</evidence>
<keyword evidence="4" id="KW-0552">Olfaction</keyword>
<keyword evidence="2" id="KW-1003">Cell membrane</keyword>
<dbReference type="InterPro" id="IPR000276">
    <property type="entry name" value="GPCR_Rhodpsn"/>
</dbReference>
<keyword evidence="8" id="KW-0675">Receptor</keyword>
<dbReference type="InterPro" id="IPR050516">
    <property type="entry name" value="Olfactory_GPCR"/>
</dbReference>
<evidence type="ECO:0000256" key="9">
    <source>
        <dbReference type="ARBA" id="ARBA00023224"/>
    </source>
</evidence>
<keyword evidence="9" id="KW-0807">Transducer</keyword>
<gene>
    <name evidence="12" type="ORF">SPARVUS_LOCUS1607180</name>
</gene>
<sequence length="295" mass="33370">MLTFFILNGLSDNPQLQVPIFFLVLLIYLISLGGNMSILLLVCLDPQLNTPMYFFLCNLSVVNISSTTVTVHRILVIFVTGDNVVSFMTAWHRCISLDGYFFGWLCGNELILLTIMSYDRFVAICKPFHYSTVMNCRVCAGLAIFCWSFSLLQILPAMGIFSRFSCYVSNEINHFFCYLVGLMKLSCSDTSILELLMFTQGGLLSTFTPFLLTFISYSFIIATRMRMKTSTGRSKAFYTCSSHLTVVTLYYASLVCQYLTPISTTKSSKFLSLLNTAVIPKLNPFIYSLKNKIKM</sequence>
<dbReference type="InterPro" id="IPR017452">
    <property type="entry name" value="GPCR_Rhodpsn_7TM"/>
</dbReference>
<name>A0ABN9AVQ7_9NEOB</name>
<comment type="subcellular location">
    <subcellularLocation>
        <location evidence="1">Cell membrane</location>
        <topology evidence="1">Multi-pass membrane protein</topology>
    </subcellularLocation>
</comment>
<comment type="caution">
    <text evidence="12">The sequence shown here is derived from an EMBL/GenBank/DDBJ whole genome shotgun (WGS) entry which is preliminary data.</text>
</comment>
<dbReference type="CDD" id="cd13954">
    <property type="entry name" value="7tmA_OR"/>
    <property type="match status" value="1"/>
</dbReference>
<dbReference type="EMBL" id="CATNWA010001241">
    <property type="protein sequence ID" value="CAI9539549.1"/>
    <property type="molecule type" value="Genomic_DNA"/>
</dbReference>
<evidence type="ECO:0000256" key="3">
    <source>
        <dbReference type="ARBA" id="ARBA00022692"/>
    </source>
</evidence>
<keyword evidence="4" id="KW-0716">Sensory transduction</keyword>
<dbReference type="PRINTS" id="PR00237">
    <property type="entry name" value="GPCRRHODOPSN"/>
</dbReference>
<dbReference type="Pfam" id="PF13853">
    <property type="entry name" value="7tm_4"/>
    <property type="match status" value="1"/>
</dbReference>
<keyword evidence="7 10" id="KW-0472">Membrane</keyword>
<keyword evidence="5 10" id="KW-1133">Transmembrane helix</keyword>
<dbReference type="Proteomes" id="UP001162483">
    <property type="component" value="Unassembled WGS sequence"/>
</dbReference>
<feature type="transmembrane region" description="Helical" evidence="10">
    <location>
        <begin position="53"/>
        <end position="79"/>
    </location>
</feature>
<evidence type="ECO:0000256" key="2">
    <source>
        <dbReference type="ARBA" id="ARBA00022475"/>
    </source>
</evidence>
<dbReference type="PROSITE" id="PS50262">
    <property type="entry name" value="G_PROTEIN_RECEP_F1_2"/>
    <property type="match status" value="1"/>
</dbReference>
<dbReference type="SUPFAM" id="SSF81321">
    <property type="entry name" value="Family A G protein-coupled receptor-like"/>
    <property type="match status" value="1"/>
</dbReference>
<feature type="transmembrane region" description="Helical" evidence="10">
    <location>
        <begin position="99"/>
        <end position="118"/>
    </location>
</feature>
<evidence type="ECO:0000256" key="7">
    <source>
        <dbReference type="ARBA" id="ARBA00023136"/>
    </source>
</evidence>
<keyword evidence="6" id="KW-0297">G-protein coupled receptor</keyword>
<reference evidence="12" key="1">
    <citation type="submission" date="2023-05" db="EMBL/GenBank/DDBJ databases">
        <authorList>
            <person name="Stuckert A."/>
        </authorList>
    </citation>
    <scope>NUCLEOTIDE SEQUENCE</scope>
</reference>
<dbReference type="InterPro" id="IPR000725">
    <property type="entry name" value="Olfact_rcpt"/>
</dbReference>
<feature type="transmembrane region" description="Helical" evidence="10">
    <location>
        <begin position="138"/>
        <end position="161"/>
    </location>
</feature>
<evidence type="ECO:0000259" key="11">
    <source>
        <dbReference type="PROSITE" id="PS50262"/>
    </source>
</evidence>
<dbReference type="PRINTS" id="PR00245">
    <property type="entry name" value="OLFACTORYR"/>
</dbReference>
<feature type="transmembrane region" description="Helical" evidence="10">
    <location>
        <begin position="20"/>
        <end position="41"/>
    </location>
</feature>
<organism evidence="12 13">
    <name type="scientific">Staurois parvus</name>
    <dbReference type="NCBI Taxonomy" id="386267"/>
    <lineage>
        <taxon>Eukaryota</taxon>
        <taxon>Metazoa</taxon>
        <taxon>Chordata</taxon>
        <taxon>Craniata</taxon>
        <taxon>Vertebrata</taxon>
        <taxon>Euteleostomi</taxon>
        <taxon>Amphibia</taxon>
        <taxon>Batrachia</taxon>
        <taxon>Anura</taxon>
        <taxon>Neobatrachia</taxon>
        <taxon>Ranoidea</taxon>
        <taxon>Ranidae</taxon>
        <taxon>Staurois</taxon>
    </lineage>
</organism>
<evidence type="ECO:0000256" key="6">
    <source>
        <dbReference type="ARBA" id="ARBA00023040"/>
    </source>
</evidence>
<accession>A0ABN9AVQ7</accession>
<evidence type="ECO:0000256" key="5">
    <source>
        <dbReference type="ARBA" id="ARBA00022989"/>
    </source>
</evidence>
<evidence type="ECO:0000313" key="12">
    <source>
        <dbReference type="EMBL" id="CAI9539549.1"/>
    </source>
</evidence>
<evidence type="ECO:0000256" key="4">
    <source>
        <dbReference type="ARBA" id="ARBA00022725"/>
    </source>
</evidence>
<feature type="transmembrane region" description="Helical" evidence="10">
    <location>
        <begin position="203"/>
        <end position="224"/>
    </location>
</feature>
<proteinExistence type="predicted"/>
<evidence type="ECO:0000256" key="1">
    <source>
        <dbReference type="ARBA" id="ARBA00004651"/>
    </source>
</evidence>
<dbReference type="Gene3D" id="1.20.1070.10">
    <property type="entry name" value="Rhodopsin 7-helix transmembrane proteins"/>
    <property type="match status" value="1"/>
</dbReference>
<keyword evidence="3 10" id="KW-0812">Transmembrane</keyword>
<evidence type="ECO:0000256" key="10">
    <source>
        <dbReference type="SAM" id="Phobius"/>
    </source>
</evidence>